<evidence type="ECO:0000313" key="2">
    <source>
        <dbReference type="EMBL" id="KAJ6407334.1"/>
    </source>
</evidence>
<protein>
    <submittedName>
        <fullName evidence="2">Uncharacterized protein</fullName>
    </submittedName>
</protein>
<dbReference type="AlphaFoldDB" id="A0AAD6JLM0"/>
<proteinExistence type="predicted"/>
<dbReference type="EMBL" id="JAPFFJ010000016">
    <property type="protein sequence ID" value="KAJ6407334.1"/>
    <property type="molecule type" value="Genomic_DNA"/>
</dbReference>
<comment type="caution">
    <text evidence="2">The sequence shown here is derived from an EMBL/GenBank/DDBJ whole genome shotgun (WGS) entry which is preliminary data.</text>
</comment>
<reference evidence="2 3" key="1">
    <citation type="journal article" date="2023" name="Int. J. Mol. Sci.">
        <title>De Novo Assembly and Annotation of 11 Diverse Shrub Willow (Salix) Genomes Reveals Novel Gene Organization in Sex-Linked Regions.</title>
        <authorList>
            <person name="Hyden B."/>
            <person name="Feng K."/>
            <person name="Yates T.B."/>
            <person name="Jawdy S."/>
            <person name="Cereghino C."/>
            <person name="Smart L.B."/>
            <person name="Muchero W."/>
        </authorList>
    </citation>
    <scope>NUCLEOTIDE SEQUENCE [LARGE SCALE GENOMIC DNA]</scope>
    <source>
        <tissue evidence="2">Shoot tip</tissue>
    </source>
</reference>
<gene>
    <name evidence="2" type="ORF">OIU84_010774</name>
</gene>
<organism evidence="2 3">
    <name type="scientific">Salix udensis</name>
    <dbReference type="NCBI Taxonomy" id="889485"/>
    <lineage>
        <taxon>Eukaryota</taxon>
        <taxon>Viridiplantae</taxon>
        <taxon>Streptophyta</taxon>
        <taxon>Embryophyta</taxon>
        <taxon>Tracheophyta</taxon>
        <taxon>Spermatophyta</taxon>
        <taxon>Magnoliopsida</taxon>
        <taxon>eudicotyledons</taxon>
        <taxon>Gunneridae</taxon>
        <taxon>Pentapetalae</taxon>
        <taxon>rosids</taxon>
        <taxon>fabids</taxon>
        <taxon>Malpighiales</taxon>
        <taxon>Salicaceae</taxon>
        <taxon>Saliceae</taxon>
        <taxon>Salix</taxon>
    </lineage>
</organism>
<accession>A0AAD6JLM0</accession>
<feature type="region of interest" description="Disordered" evidence="1">
    <location>
        <begin position="39"/>
        <end position="60"/>
    </location>
</feature>
<keyword evidence="3" id="KW-1185">Reference proteome</keyword>
<evidence type="ECO:0000313" key="3">
    <source>
        <dbReference type="Proteomes" id="UP001162972"/>
    </source>
</evidence>
<sequence>MAPHGEGSEEALVVQDENRKPISSILIIIAMQTHLPLLPSAPRHPFLQTPSRPNTPRPPQRISLLLHLHSPRSLSSVGSCRGEKREVADERMIEDERMRVADFQR</sequence>
<dbReference type="Proteomes" id="UP001162972">
    <property type="component" value="Chromosome 6"/>
</dbReference>
<name>A0AAD6JLM0_9ROSI</name>
<evidence type="ECO:0000256" key="1">
    <source>
        <dbReference type="SAM" id="MobiDB-lite"/>
    </source>
</evidence>